<evidence type="ECO:0000256" key="4">
    <source>
        <dbReference type="ARBA" id="ARBA00023157"/>
    </source>
</evidence>
<evidence type="ECO:0000259" key="7">
    <source>
        <dbReference type="PROSITE" id="PS50923"/>
    </source>
</evidence>
<dbReference type="Proteomes" id="UP001162164">
    <property type="component" value="Unassembled WGS sequence"/>
</dbReference>
<dbReference type="SUPFAM" id="SSF57535">
    <property type="entry name" value="Complement control module/SCR domain"/>
    <property type="match status" value="1"/>
</dbReference>
<dbReference type="CDD" id="cd00033">
    <property type="entry name" value="CCP"/>
    <property type="match status" value="1"/>
</dbReference>
<organism evidence="8 9">
    <name type="scientific">Molorchus minor</name>
    <dbReference type="NCBI Taxonomy" id="1323400"/>
    <lineage>
        <taxon>Eukaryota</taxon>
        <taxon>Metazoa</taxon>
        <taxon>Ecdysozoa</taxon>
        <taxon>Arthropoda</taxon>
        <taxon>Hexapoda</taxon>
        <taxon>Insecta</taxon>
        <taxon>Pterygota</taxon>
        <taxon>Neoptera</taxon>
        <taxon>Endopterygota</taxon>
        <taxon>Coleoptera</taxon>
        <taxon>Polyphaga</taxon>
        <taxon>Cucujiformia</taxon>
        <taxon>Chrysomeloidea</taxon>
        <taxon>Cerambycidae</taxon>
        <taxon>Lamiinae</taxon>
        <taxon>Monochamini</taxon>
        <taxon>Molorchus</taxon>
    </lineage>
</organism>
<dbReference type="SMART" id="SM00032">
    <property type="entry name" value="CCP"/>
    <property type="match status" value="1"/>
</dbReference>
<name>A0ABQ9JJY3_9CUCU</name>
<dbReference type="InterPro" id="IPR035976">
    <property type="entry name" value="Sushi/SCR/CCP_sf"/>
</dbReference>
<keyword evidence="3" id="KW-0677">Repeat</keyword>
<evidence type="ECO:0000256" key="2">
    <source>
        <dbReference type="ARBA" id="ARBA00022729"/>
    </source>
</evidence>
<dbReference type="EMBL" id="JAPWTJ010000463">
    <property type="protein sequence ID" value="KAJ8978206.1"/>
    <property type="molecule type" value="Genomic_DNA"/>
</dbReference>
<dbReference type="InterPro" id="IPR000436">
    <property type="entry name" value="Sushi_SCR_CCP_dom"/>
</dbReference>
<dbReference type="Pfam" id="PF00084">
    <property type="entry name" value="Sushi"/>
    <property type="match status" value="1"/>
</dbReference>
<keyword evidence="2" id="KW-0732">Signal</keyword>
<dbReference type="PROSITE" id="PS50923">
    <property type="entry name" value="SUSHI"/>
    <property type="match status" value="1"/>
</dbReference>
<comment type="caution">
    <text evidence="6">Lacks conserved residue(s) required for the propagation of feature annotation.</text>
</comment>
<keyword evidence="9" id="KW-1185">Reference proteome</keyword>
<reference evidence="8" key="1">
    <citation type="journal article" date="2023" name="Insect Mol. Biol.">
        <title>Genome sequencing provides insights into the evolution of gene families encoding plant cell wall-degrading enzymes in longhorned beetles.</title>
        <authorList>
            <person name="Shin N.R."/>
            <person name="Okamura Y."/>
            <person name="Kirsch R."/>
            <person name="Pauchet Y."/>
        </authorList>
    </citation>
    <scope>NUCLEOTIDE SEQUENCE</scope>
    <source>
        <strain evidence="8">MMC_N1</strain>
    </source>
</reference>
<gene>
    <name evidence="8" type="ORF">NQ317_014722</name>
</gene>
<proteinExistence type="predicted"/>
<protein>
    <recommendedName>
        <fullName evidence="7">Sushi domain-containing protein</fullName>
    </recommendedName>
</protein>
<evidence type="ECO:0000256" key="6">
    <source>
        <dbReference type="PROSITE-ProRule" id="PRU00302"/>
    </source>
</evidence>
<keyword evidence="5" id="KW-0325">Glycoprotein</keyword>
<evidence type="ECO:0000313" key="9">
    <source>
        <dbReference type="Proteomes" id="UP001162164"/>
    </source>
</evidence>
<dbReference type="PANTHER" id="PTHR46393">
    <property type="entry name" value="SUSHI DOMAIN-CONTAINING PROTEIN"/>
    <property type="match status" value="1"/>
</dbReference>
<evidence type="ECO:0000256" key="1">
    <source>
        <dbReference type="ARBA" id="ARBA00022659"/>
    </source>
</evidence>
<evidence type="ECO:0000256" key="3">
    <source>
        <dbReference type="ARBA" id="ARBA00022737"/>
    </source>
</evidence>
<dbReference type="Gene3D" id="2.10.70.10">
    <property type="entry name" value="Complement Module, domain 1"/>
    <property type="match status" value="1"/>
</dbReference>
<evidence type="ECO:0000313" key="8">
    <source>
        <dbReference type="EMBL" id="KAJ8978206.1"/>
    </source>
</evidence>
<comment type="caution">
    <text evidence="8">The sequence shown here is derived from an EMBL/GenBank/DDBJ whole genome shotgun (WGS) entry which is preliminary data.</text>
</comment>
<accession>A0ABQ9JJY3</accession>
<sequence>MQNVFINALLTPCYIHLLPGLQACSYPGTTISGRMSSVKFHYKIGENITFTCEEGLQLRGAAMLKCLRNGKWSNAIPTCLTESSDEK</sequence>
<keyword evidence="1 6" id="KW-0768">Sushi</keyword>
<feature type="disulfide bond" evidence="6">
    <location>
        <begin position="52"/>
        <end position="79"/>
    </location>
</feature>
<evidence type="ECO:0000256" key="5">
    <source>
        <dbReference type="ARBA" id="ARBA00023180"/>
    </source>
</evidence>
<keyword evidence="4 6" id="KW-1015">Disulfide bond</keyword>
<feature type="domain" description="Sushi" evidence="7">
    <location>
        <begin position="22"/>
        <end position="81"/>
    </location>
</feature>
<dbReference type="PANTHER" id="PTHR46393:SF7">
    <property type="entry name" value="COMPLEMENT C2"/>
    <property type="match status" value="1"/>
</dbReference>